<reference evidence="11 12" key="1">
    <citation type="submission" date="2020-02" db="EMBL/GenBank/DDBJ databases">
        <title>Genome analysis of Thermosulfuriphilus ammonigenes ST65T, an anaerobic thermophilic chemolithoautotrophic bacterium isolated from a deep-sea hydrothermal vent.</title>
        <authorList>
            <person name="Slobodkina G."/>
            <person name="Allioux M."/>
            <person name="Merkel A."/>
            <person name="Alain K."/>
            <person name="Jebbar M."/>
            <person name="Slobodkin A."/>
        </authorList>
    </citation>
    <scope>NUCLEOTIDE SEQUENCE [LARGE SCALE GENOMIC DNA]</scope>
    <source>
        <strain evidence="11 12">ST65</strain>
    </source>
</reference>
<evidence type="ECO:0000256" key="4">
    <source>
        <dbReference type="ARBA" id="ARBA00022490"/>
    </source>
</evidence>
<evidence type="ECO:0000256" key="8">
    <source>
        <dbReference type="ARBA" id="ARBA00037071"/>
    </source>
</evidence>
<keyword evidence="5 9" id="KW-0697">Rotamase</keyword>
<dbReference type="Proteomes" id="UP000502179">
    <property type="component" value="Chromosome"/>
</dbReference>
<evidence type="ECO:0000256" key="7">
    <source>
        <dbReference type="ARBA" id="ARBA00023235"/>
    </source>
</evidence>
<dbReference type="EC" id="5.2.1.8" evidence="10"/>
<evidence type="ECO:0000313" key="12">
    <source>
        <dbReference type="Proteomes" id="UP000502179"/>
    </source>
</evidence>
<comment type="similarity">
    <text evidence="3 10">Belongs to the FKBP-type PPIase family.</text>
</comment>
<keyword evidence="7 9" id="KW-0413">Isomerase</keyword>
<keyword evidence="4" id="KW-0963">Cytoplasm</keyword>
<protein>
    <recommendedName>
        <fullName evidence="10">Peptidyl-prolyl cis-trans isomerase</fullName>
        <ecNumber evidence="10">5.2.1.8</ecNumber>
    </recommendedName>
</protein>
<dbReference type="PANTHER" id="PTHR47861:SF3">
    <property type="entry name" value="FKBP-TYPE PEPTIDYL-PROLYL CIS-TRANS ISOMERASE SLYD"/>
    <property type="match status" value="1"/>
</dbReference>
<evidence type="ECO:0000313" key="11">
    <source>
        <dbReference type="EMBL" id="QIJ70819.1"/>
    </source>
</evidence>
<dbReference type="PROSITE" id="PS50059">
    <property type="entry name" value="FKBP_PPIASE"/>
    <property type="match status" value="1"/>
</dbReference>
<dbReference type="GO" id="GO:0005737">
    <property type="term" value="C:cytoplasm"/>
    <property type="evidence" value="ECO:0007669"/>
    <property type="project" value="UniProtKB-SubCell"/>
</dbReference>
<keyword evidence="12" id="KW-1185">Reference proteome</keyword>
<dbReference type="InterPro" id="IPR046357">
    <property type="entry name" value="PPIase_dom_sf"/>
</dbReference>
<evidence type="ECO:0000256" key="6">
    <source>
        <dbReference type="ARBA" id="ARBA00023186"/>
    </source>
</evidence>
<sequence length="154" mass="16897">MKKVKLGDTVSIHCTGRLEDGQIFENTEGGEPFEFEVGSPEIIPGLSEAVLGMSEGEEKEVILPPEKAYGPRDERLIREIPLNALSENIKPELGMVLGLVVETESGQMQIPGQVINVGEESFTLDLNPPLAGKTLHFKIRLVKIHDEPSMIIQP</sequence>
<dbReference type="GO" id="GO:0042026">
    <property type="term" value="P:protein refolding"/>
    <property type="evidence" value="ECO:0007669"/>
    <property type="project" value="UniProtKB-ARBA"/>
</dbReference>
<comment type="subcellular location">
    <subcellularLocation>
        <location evidence="2">Cytoplasm</location>
    </subcellularLocation>
</comment>
<evidence type="ECO:0000256" key="5">
    <source>
        <dbReference type="ARBA" id="ARBA00023110"/>
    </source>
</evidence>
<accession>A0A6G7PT16</accession>
<dbReference type="SUPFAM" id="SSF54534">
    <property type="entry name" value="FKBP-like"/>
    <property type="match status" value="1"/>
</dbReference>
<dbReference type="AlphaFoldDB" id="A0A6G7PT16"/>
<name>A0A6G7PT16_9BACT</name>
<organism evidence="11 12">
    <name type="scientific">Thermosulfuriphilus ammonigenes</name>
    <dbReference type="NCBI Taxonomy" id="1936021"/>
    <lineage>
        <taxon>Bacteria</taxon>
        <taxon>Pseudomonadati</taxon>
        <taxon>Thermodesulfobacteriota</taxon>
        <taxon>Thermodesulfobacteria</taxon>
        <taxon>Thermodesulfobacteriales</taxon>
        <taxon>Thermodesulfobacteriaceae</taxon>
        <taxon>Thermosulfuriphilus</taxon>
    </lineage>
</organism>
<evidence type="ECO:0000256" key="9">
    <source>
        <dbReference type="PROSITE-ProRule" id="PRU00277"/>
    </source>
</evidence>
<dbReference type="KEGG" id="tav:G4V39_00405"/>
<evidence type="ECO:0000256" key="10">
    <source>
        <dbReference type="RuleBase" id="RU003915"/>
    </source>
</evidence>
<dbReference type="PANTHER" id="PTHR47861">
    <property type="entry name" value="FKBP-TYPE PEPTIDYL-PROLYL CIS-TRANS ISOMERASE SLYD"/>
    <property type="match status" value="1"/>
</dbReference>
<dbReference type="Gene3D" id="3.10.50.40">
    <property type="match status" value="1"/>
</dbReference>
<dbReference type="Pfam" id="PF00254">
    <property type="entry name" value="FKBP_C"/>
    <property type="match status" value="1"/>
</dbReference>
<comment type="function">
    <text evidence="8">Also involved in hydrogenase metallocenter assembly, probably by participating in the nickel insertion step. This function in hydrogenase biosynthesis requires chaperone activity and the presence of the metal-binding domain, but not PPIase activity.</text>
</comment>
<evidence type="ECO:0000256" key="1">
    <source>
        <dbReference type="ARBA" id="ARBA00000971"/>
    </source>
</evidence>
<dbReference type="EMBL" id="CP048877">
    <property type="protein sequence ID" value="QIJ70819.1"/>
    <property type="molecule type" value="Genomic_DNA"/>
</dbReference>
<keyword evidence="6" id="KW-0143">Chaperone</keyword>
<evidence type="ECO:0000256" key="2">
    <source>
        <dbReference type="ARBA" id="ARBA00004496"/>
    </source>
</evidence>
<gene>
    <name evidence="11" type="ORF">G4V39_00405</name>
</gene>
<dbReference type="InterPro" id="IPR001179">
    <property type="entry name" value="PPIase_FKBP_dom"/>
</dbReference>
<proteinExistence type="inferred from homology"/>
<dbReference type="RefSeq" id="WP_166031042.1">
    <property type="nucleotide sequence ID" value="NZ_CP048877.1"/>
</dbReference>
<comment type="catalytic activity">
    <reaction evidence="1 9 10">
        <text>[protein]-peptidylproline (omega=180) = [protein]-peptidylproline (omega=0)</text>
        <dbReference type="Rhea" id="RHEA:16237"/>
        <dbReference type="Rhea" id="RHEA-COMP:10747"/>
        <dbReference type="Rhea" id="RHEA-COMP:10748"/>
        <dbReference type="ChEBI" id="CHEBI:83833"/>
        <dbReference type="ChEBI" id="CHEBI:83834"/>
        <dbReference type="EC" id="5.2.1.8"/>
    </reaction>
</comment>
<evidence type="ECO:0000256" key="3">
    <source>
        <dbReference type="ARBA" id="ARBA00006577"/>
    </source>
</evidence>
<dbReference type="GO" id="GO:0003755">
    <property type="term" value="F:peptidyl-prolyl cis-trans isomerase activity"/>
    <property type="evidence" value="ECO:0007669"/>
    <property type="project" value="UniProtKB-UniRule"/>
</dbReference>